<dbReference type="KEGG" id="npy:NPRO_06240"/>
<dbReference type="Gene3D" id="3.90.1720.10">
    <property type="entry name" value="endopeptidase domain like (from Nostoc punctiforme)"/>
    <property type="match status" value="1"/>
</dbReference>
<dbReference type="EMBL" id="AP021858">
    <property type="protein sequence ID" value="BBO23029.1"/>
    <property type="molecule type" value="Genomic_DNA"/>
</dbReference>
<evidence type="ECO:0000313" key="8">
    <source>
        <dbReference type="Proteomes" id="UP000662873"/>
    </source>
</evidence>
<keyword evidence="5" id="KW-0732">Signal</keyword>
<dbReference type="GO" id="GO:0008234">
    <property type="term" value="F:cysteine-type peptidase activity"/>
    <property type="evidence" value="ECO:0007669"/>
    <property type="project" value="UniProtKB-KW"/>
</dbReference>
<evidence type="ECO:0000256" key="4">
    <source>
        <dbReference type="ARBA" id="ARBA00022807"/>
    </source>
</evidence>
<dbReference type="Proteomes" id="UP000662873">
    <property type="component" value="Chromosome"/>
</dbReference>
<dbReference type="SUPFAM" id="SSF54001">
    <property type="entry name" value="Cysteine proteinases"/>
    <property type="match status" value="1"/>
</dbReference>
<feature type="chain" id="PRO_5035179183" evidence="5">
    <location>
        <begin position="25"/>
        <end position="246"/>
    </location>
</feature>
<sequence length="246" mass="27282">MLRMKVLSLVSSISLLFAAGIVCAQESSRENLRVLGKLAQALRGEPIYFTDNVKSRVYYRVKPYEYLVVDEHKYDAWVKVLMANGKYGYMKSEAVAKLPYEVTTQASSSASSRGNTALMSRGGTTGQVAAGYSTRFIGTPYQWGGNDPNRGIDCSAFVKFVYGQIGVDLPRTAAEQALVGSPVTRYEDLQTGDRLYFWDRKRDKVGHTGIYLGNGYFCHSSAGAGQVTTDYLFSEKWLKILVAARR</sequence>
<proteinExistence type="inferred from homology"/>
<dbReference type="GO" id="GO:0006508">
    <property type="term" value="P:proteolysis"/>
    <property type="evidence" value="ECO:0007669"/>
    <property type="project" value="UniProtKB-KW"/>
</dbReference>
<dbReference type="AlphaFoldDB" id="A0A809R6A7"/>
<accession>A0A809R6A7</accession>
<dbReference type="InterPro" id="IPR038765">
    <property type="entry name" value="Papain-like_cys_pep_sf"/>
</dbReference>
<gene>
    <name evidence="7" type="ORF">NPRO_06240</name>
</gene>
<feature type="signal peptide" evidence="5">
    <location>
        <begin position="1"/>
        <end position="24"/>
    </location>
</feature>
<dbReference type="InterPro" id="IPR000064">
    <property type="entry name" value="NLP_P60_dom"/>
</dbReference>
<keyword evidence="3 7" id="KW-0378">Hydrolase</keyword>
<evidence type="ECO:0000259" key="6">
    <source>
        <dbReference type="PROSITE" id="PS51935"/>
    </source>
</evidence>
<keyword evidence="2" id="KW-0645">Protease</keyword>
<dbReference type="Pfam" id="PF00877">
    <property type="entry name" value="NLPC_P60"/>
    <property type="match status" value="1"/>
</dbReference>
<evidence type="ECO:0000256" key="5">
    <source>
        <dbReference type="SAM" id="SignalP"/>
    </source>
</evidence>
<name>A0A809R6A7_9BACT</name>
<evidence type="ECO:0000256" key="1">
    <source>
        <dbReference type="ARBA" id="ARBA00007074"/>
    </source>
</evidence>
<keyword evidence="4" id="KW-0788">Thiol protease</keyword>
<protein>
    <submittedName>
        <fullName evidence="7">Cell wall-associated hydrolase</fullName>
    </submittedName>
</protein>
<dbReference type="PANTHER" id="PTHR47053:SF1">
    <property type="entry name" value="MUREIN DD-ENDOPEPTIDASE MEPH-RELATED"/>
    <property type="match status" value="1"/>
</dbReference>
<evidence type="ECO:0000313" key="7">
    <source>
        <dbReference type="EMBL" id="BBO23029.1"/>
    </source>
</evidence>
<organism evidence="7 8">
    <name type="scientific">Candidatus Nitrosymbiomonas proteolyticus</name>
    <dbReference type="NCBI Taxonomy" id="2608984"/>
    <lineage>
        <taxon>Bacteria</taxon>
        <taxon>Bacillati</taxon>
        <taxon>Armatimonadota</taxon>
        <taxon>Armatimonadota incertae sedis</taxon>
        <taxon>Candidatus Nitrosymbiomonas</taxon>
    </lineage>
</organism>
<evidence type="ECO:0000256" key="3">
    <source>
        <dbReference type="ARBA" id="ARBA00022801"/>
    </source>
</evidence>
<dbReference type="PANTHER" id="PTHR47053">
    <property type="entry name" value="MUREIN DD-ENDOPEPTIDASE MEPH-RELATED"/>
    <property type="match status" value="1"/>
</dbReference>
<dbReference type="PROSITE" id="PS51935">
    <property type="entry name" value="NLPC_P60"/>
    <property type="match status" value="1"/>
</dbReference>
<comment type="similarity">
    <text evidence="1">Belongs to the peptidase C40 family.</text>
</comment>
<reference evidence="7" key="1">
    <citation type="journal article" name="DNA Res.">
        <title>The physiological potential of anammox bacteria as revealed by their core genome structure.</title>
        <authorList>
            <person name="Okubo T."/>
            <person name="Toyoda A."/>
            <person name="Fukuhara K."/>
            <person name="Uchiyama I."/>
            <person name="Harigaya Y."/>
            <person name="Kuroiwa M."/>
            <person name="Suzuki T."/>
            <person name="Murakami Y."/>
            <person name="Suwa Y."/>
            <person name="Takami H."/>
        </authorList>
    </citation>
    <scope>NUCLEOTIDE SEQUENCE</scope>
    <source>
        <strain evidence="7">317325-2</strain>
    </source>
</reference>
<dbReference type="InterPro" id="IPR051202">
    <property type="entry name" value="Peptidase_C40"/>
</dbReference>
<evidence type="ECO:0000256" key="2">
    <source>
        <dbReference type="ARBA" id="ARBA00022670"/>
    </source>
</evidence>
<feature type="domain" description="NlpC/P60" evidence="6">
    <location>
        <begin position="123"/>
        <end position="246"/>
    </location>
</feature>